<dbReference type="GO" id="GO:0005506">
    <property type="term" value="F:iron ion binding"/>
    <property type="evidence" value="ECO:0007669"/>
    <property type="project" value="InterPro"/>
</dbReference>
<keyword evidence="2" id="KW-0349">Heme</keyword>
<proteinExistence type="inferred from homology"/>
<dbReference type="Pfam" id="PF00067">
    <property type="entry name" value="p450"/>
    <property type="match status" value="1"/>
</dbReference>
<dbReference type="InterPro" id="IPR001128">
    <property type="entry name" value="Cyt_P450"/>
</dbReference>
<reference evidence="3 4" key="1">
    <citation type="journal article" date="2017" name="PLoS Biol.">
        <title>The sea cucumber genome provides insights into morphological evolution and visceral regeneration.</title>
        <authorList>
            <person name="Zhang X."/>
            <person name="Sun L."/>
            <person name="Yuan J."/>
            <person name="Sun Y."/>
            <person name="Gao Y."/>
            <person name="Zhang L."/>
            <person name="Li S."/>
            <person name="Dai H."/>
            <person name="Hamel J.F."/>
            <person name="Liu C."/>
            <person name="Yu Y."/>
            <person name="Liu S."/>
            <person name="Lin W."/>
            <person name="Guo K."/>
            <person name="Jin S."/>
            <person name="Xu P."/>
            <person name="Storey K.B."/>
            <person name="Huan P."/>
            <person name="Zhang T."/>
            <person name="Zhou Y."/>
            <person name="Zhang J."/>
            <person name="Lin C."/>
            <person name="Li X."/>
            <person name="Xing L."/>
            <person name="Huo D."/>
            <person name="Sun M."/>
            <person name="Wang L."/>
            <person name="Mercier A."/>
            <person name="Li F."/>
            <person name="Yang H."/>
            <person name="Xiang J."/>
        </authorList>
    </citation>
    <scope>NUCLEOTIDE SEQUENCE [LARGE SCALE GENOMIC DNA]</scope>
    <source>
        <strain evidence="3">Shaxun</strain>
        <tissue evidence="3">Muscle</tissue>
    </source>
</reference>
<evidence type="ECO:0000256" key="1">
    <source>
        <dbReference type="ARBA" id="ARBA00010617"/>
    </source>
</evidence>
<dbReference type="AlphaFoldDB" id="A0A2G8K2J2"/>
<accession>A0A2G8K2J2</accession>
<dbReference type="PANTHER" id="PTHR24293">
    <property type="entry name" value="CYTOCHROME P450 FAMILY 46 SUBFAMILY A"/>
    <property type="match status" value="1"/>
</dbReference>
<dbReference type="InterPro" id="IPR039983">
    <property type="entry name" value="CYP46A1"/>
</dbReference>
<keyword evidence="4" id="KW-1185">Reference proteome</keyword>
<comment type="similarity">
    <text evidence="1">Belongs to the cytochrome P450 family.</text>
</comment>
<dbReference type="GO" id="GO:0020037">
    <property type="term" value="F:heme binding"/>
    <property type="evidence" value="ECO:0007669"/>
    <property type="project" value="InterPro"/>
</dbReference>
<gene>
    <name evidence="3" type="ORF">BSL78_20934</name>
</gene>
<dbReference type="EMBL" id="MRZV01000951">
    <property type="protein sequence ID" value="PIK42222.1"/>
    <property type="molecule type" value="Genomic_DNA"/>
</dbReference>
<dbReference type="PRINTS" id="PR00463">
    <property type="entry name" value="EP450I"/>
</dbReference>
<dbReference type="Proteomes" id="UP000230750">
    <property type="component" value="Unassembled WGS sequence"/>
</dbReference>
<name>A0A2G8K2J2_STIJA</name>
<dbReference type="SUPFAM" id="SSF48264">
    <property type="entry name" value="Cytochrome P450"/>
    <property type="match status" value="1"/>
</dbReference>
<dbReference type="Gene3D" id="1.10.630.10">
    <property type="entry name" value="Cytochrome P450"/>
    <property type="match status" value="1"/>
</dbReference>
<dbReference type="GO" id="GO:0006707">
    <property type="term" value="P:cholesterol catabolic process"/>
    <property type="evidence" value="ECO:0007669"/>
    <property type="project" value="InterPro"/>
</dbReference>
<dbReference type="InterPro" id="IPR002401">
    <property type="entry name" value="Cyt_P450_E_grp-I"/>
</dbReference>
<dbReference type="PRINTS" id="PR00385">
    <property type="entry name" value="P450"/>
</dbReference>
<comment type="caution">
    <text evidence="3">The sequence shown here is derived from an EMBL/GenBank/DDBJ whole genome shotgun (WGS) entry which is preliminary data.</text>
</comment>
<dbReference type="PANTHER" id="PTHR24293:SF0">
    <property type="entry name" value="CYP46A1 PROTEIN-RELATED"/>
    <property type="match status" value="1"/>
</dbReference>
<keyword evidence="2" id="KW-0479">Metal-binding</keyword>
<comment type="cofactor">
    <cofactor evidence="2">
        <name>heme</name>
        <dbReference type="ChEBI" id="CHEBI:30413"/>
    </cofactor>
</comment>
<feature type="binding site" description="axial binding residue" evidence="2">
    <location>
        <position position="90"/>
    </location>
    <ligand>
        <name>heme</name>
        <dbReference type="ChEBI" id="CHEBI:30413"/>
    </ligand>
    <ligandPart>
        <name>Fe</name>
        <dbReference type="ChEBI" id="CHEBI:18248"/>
    </ligandPart>
</feature>
<sequence length="146" mass="16795">MHAFIYFKVLKESLRLAPPVVAIQRNNTEDLIVNGVKIPAGSNIELNNYALSRDQRFWDEPETFKPERFKAETNRNPYAYFPFALGPRVCIGQHFAMIEAKVIMSKIFQAFNFSLVPGVELRCINDMTLQPLDKTPLYLTLRKGDN</sequence>
<organism evidence="3 4">
    <name type="scientific">Stichopus japonicus</name>
    <name type="common">Sea cucumber</name>
    <dbReference type="NCBI Taxonomy" id="307972"/>
    <lineage>
        <taxon>Eukaryota</taxon>
        <taxon>Metazoa</taxon>
        <taxon>Echinodermata</taxon>
        <taxon>Eleutherozoa</taxon>
        <taxon>Echinozoa</taxon>
        <taxon>Holothuroidea</taxon>
        <taxon>Aspidochirotacea</taxon>
        <taxon>Aspidochirotida</taxon>
        <taxon>Stichopodidae</taxon>
        <taxon>Apostichopus</taxon>
    </lineage>
</organism>
<evidence type="ECO:0000256" key="2">
    <source>
        <dbReference type="PIRSR" id="PIRSR602401-1"/>
    </source>
</evidence>
<evidence type="ECO:0000313" key="4">
    <source>
        <dbReference type="Proteomes" id="UP000230750"/>
    </source>
</evidence>
<protein>
    <submittedName>
        <fullName evidence="3">Cholesterol 24-hydroxylase</fullName>
    </submittedName>
</protein>
<dbReference type="GO" id="GO:0033781">
    <property type="term" value="F:cholesterol 24-hydroxylase activity"/>
    <property type="evidence" value="ECO:0007669"/>
    <property type="project" value="InterPro"/>
</dbReference>
<dbReference type="InterPro" id="IPR036396">
    <property type="entry name" value="Cyt_P450_sf"/>
</dbReference>
<dbReference type="STRING" id="307972.A0A2G8K2J2"/>
<dbReference type="OrthoDB" id="1470350at2759"/>
<evidence type="ECO:0000313" key="3">
    <source>
        <dbReference type="EMBL" id="PIK42222.1"/>
    </source>
</evidence>
<keyword evidence="2" id="KW-0408">Iron</keyword>